<reference evidence="2 3" key="2">
    <citation type="submission" date="2016-10" db="EMBL/GenBank/DDBJ databases">
        <authorList>
            <person name="de Groot N.N."/>
        </authorList>
    </citation>
    <scope>NUCLEOTIDE SEQUENCE [LARGE SCALE GENOMIC DNA]</scope>
    <source>
        <strain evidence="2 3">BS2772</strain>
    </source>
</reference>
<reference evidence="1 4" key="1">
    <citation type="submission" date="2015-01" db="EMBL/GenBank/DDBJ databases">
        <title>Genome Sequence of Pseudomonas antarctica CMS 35.</title>
        <authorList>
            <person name="Voget S."/>
            <person name="Chow J."/>
            <person name="Daniel R."/>
            <person name="Streit W."/>
        </authorList>
    </citation>
    <scope>NUCLEOTIDE SEQUENCE [LARGE SCALE GENOMIC DNA]</scope>
    <source>
        <strain evidence="1 4">CMS 35</strain>
    </source>
</reference>
<dbReference type="RefSeq" id="WP_083357253.1">
    <property type="nucleotide sequence ID" value="NZ_JXDI01000001.1"/>
</dbReference>
<evidence type="ECO:0000313" key="1">
    <source>
        <dbReference type="EMBL" id="KAF2410491.1"/>
    </source>
</evidence>
<dbReference type="EMBL" id="LT629704">
    <property type="protein sequence ID" value="SDN06754.1"/>
    <property type="molecule type" value="Genomic_DNA"/>
</dbReference>
<dbReference type="OrthoDB" id="6904776at2"/>
<proteinExistence type="predicted"/>
<name>A0A1G9YCB3_9PSED</name>
<evidence type="ECO:0000313" key="3">
    <source>
        <dbReference type="Proteomes" id="UP000182470"/>
    </source>
</evidence>
<gene>
    <name evidence="1" type="ORF">PSAN_29230</name>
    <name evidence="2" type="ORF">SAMN04490179_2335</name>
</gene>
<evidence type="ECO:0000313" key="2">
    <source>
        <dbReference type="EMBL" id="SDN06754.1"/>
    </source>
</evidence>
<dbReference type="EMBL" id="JXDI01000001">
    <property type="protein sequence ID" value="KAF2410491.1"/>
    <property type="molecule type" value="Genomic_DNA"/>
</dbReference>
<dbReference type="Proteomes" id="UP000748067">
    <property type="component" value="Unassembled WGS sequence"/>
</dbReference>
<dbReference type="AlphaFoldDB" id="A0A1G9YCB3"/>
<dbReference type="Proteomes" id="UP000182470">
    <property type="component" value="Chromosome I"/>
</dbReference>
<accession>A0A1G9YCB3</accession>
<evidence type="ECO:0000313" key="4">
    <source>
        <dbReference type="Proteomes" id="UP000748067"/>
    </source>
</evidence>
<sequence length="123" mass="14316">MNLDQQTHDYRSSMQHAAFAYLQRHEAEHLVDSDLLFDRCIRHLTLALEVPVFMAPKLVHSAWTELQVIKKRRWIGIDWATGSDSSHVHLVDVLADQRFSVSARFLPQKLLDQRSTVHKPHPQ</sequence>
<protein>
    <submittedName>
        <fullName evidence="2">Uncharacterized protein</fullName>
    </submittedName>
</protein>
<keyword evidence="4" id="KW-1185">Reference proteome</keyword>
<organism evidence="2 3">
    <name type="scientific">Pseudomonas antarctica</name>
    <dbReference type="NCBI Taxonomy" id="219572"/>
    <lineage>
        <taxon>Bacteria</taxon>
        <taxon>Pseudomonadati</taxon>
        <taxon>Pseudomonadota</taxon>
        <taxon>Gammaproteobacteria</taxon>
        <taxon>Pseudomonadales</taxon>
        <taxon>Pseudomonadaceae</taxon>
        <taxon>Pseudomonas</taxon>
    </lineage>
</organism>